<feature type="region of interest" description="Disordered" evidence="1">
    <location>
        <begin position="1"/>
        <end position="20"/>
    </location>
</feature>
<protein>
    <submittedName>
        <fullName evidence="2">Uncharacterized protein</fullName>
    </submittedName>
</protein>
<dbReference type="Proteomes" id="UP000800035">
    <property type="component" value="Unassembled WGS sequence"/>
</dbReference>
<dbReference type="EMBL" id="ML976988">
    <property type="protein sequence ID" value="KAF1957828.1"/>
    <property type="molecule type" value="Genomic_DNA"/>
</dbReference>
<dbReference type="AlphaFoldDB" id="A0A6A5TZF9"/>
<gene>
    <name evidence="2" type="ORF">CC80DRAFT_491181</name>
</gene>
<keyword evidence="3" id="KW-1185">Reference proteome</keyword>
<evidence type="ECO:0000313" key="2">
    <source>
        <dbReference type="EMBL" id="KAF1957828.1"/>
    </source>
</evidence>
<evidence type="ECO:0000313" key="3">
    <source>
        <dbReference type="Proteomes" id="UP000800035"/>
    </source>
</evidence>
<proteinExistence type="predicted"/>
<organism evidence="2 3">
    <name type="scientific">Byssothecium circinans</name>
    <dbReference type="NCBI Taxonomy" id="147558"/>
    <lineage>
        <taxon>Eukaryota</taxon>
        <taxon>Fungi</taxon>
        <taxon>Dikarya</taxon>
        <taxon>Ascomycota</taxon>
        <taxon>Pezizomycotina</taxon>
        <taxon>Dothideomycetes</taxon>
        <taxon>Pleosporomycetidae</taxon>
        <taxon>Pleosporales</taxon>
        <taxon>Massarineae</taxon>
        <taxon>Massarinaceae</taxon>
        <taxon>Byssothecium</taxon>
    </lineage>
</organism>
<feature type="compositionally biased region" description="Polar residues" evidence="1">
    <location>
        <begin position="8"/>
        <end position="20"/>
    </location>
</feature>
<evidence type="ECO:0000256" key="1">
    <source>
        <dbReference type="SAM" id="MobiDB-lite"/>
    </source>
</evidence>
<reference evidence="2" key="1">
    <citation type="journal article" date="2020" name="Stud. Mycol.">
        <title>101 Dothideomycetes genomes: a test case for predicting lifestyles and emergence of pathogens.</title>
        <authorList>
            <person name="Haridas S."/>
            <person name="Albert R."/>
            <person name="Binder M."/>
            <person name="Bloem J."/>
            <person name="Labutti K."/>
            <person name="Salamov A."/>
            <person name="Andreopoulos B."/>
            <person name="Baker S."/>
            <person name="Barry K."/>
            <person name="Bills G."/>
            <person name="Bluhm B."/>
            <person name="Cannon C."/>
            <person name="Castanera R."/>
            <person name="Culley D."/>
            <person name="Daum C."/>
            <person name="Ezra D."/>
            <person name="Gonzalez J."/>
            <person name="Henrissat B."/>
            <person name="Kuo A."/>
            <person name="Liang C."/>
            <person name="Lipzen A."/>
            <person name="Lutzoni F."/>
            <person name="Magnuson J."/>
            <person name="Mondo S."/>
            <person name="Nolan M."/>
            <person name="Ohm R."/>
            <person name="Pangilinan J."/>
            <person name="Park H.-J."/>
            <person name="Ramirez L."/>
            <person name="Alfaro M."/>
            <person name="Sun H."/>
            <person name="Tritt A."/>
            <person name="Yoshinaga Y."/>
            <person name="Zwiers L.-H."/>
            <person name="Turgeon B."/>
            <person name="Goodwin S."/>
            <person name="Spatafora J."/>
            <person name="Crous P."/>
            <person name="Grigoriev I."/>
        </authorList>
    </citation>
    <scope>NUCLEOTIDE SEQUENCE</scope>
    <source>
        <strain evidence="2">CBS 675.92</strain>
    </source>
</reference>
<accession>A0A6A5TZF9</accession>
<name>A0A6A5TZF9_9PLEO</name>
<sequence>MGNHSSKETPTPTTVENPSQLTDQELQSLLQADIDYEAPFVAHLRTKENGSALTEIEVAVLRRLGMPCGTVVGGVTLKAKAKKRGTGMDMGKVEVEAEAEVYVAKGGEEEGWTVIGKNKLVASYERYEGRRLDREWDAIEDADEFRKLDKFT</sequence>